<dbReference type="RefSeq" id="WP_091527444.1">
    <property type="nucleotide sequence ID" value="NZ_LT629772.1"/>
</dbReference>
<dbReference type="GO" id="GO:0055070">
    <property type="term" value="P:copper ion homeostasis"/>
    <property type="evidence" value="ECO:0007669"/>
    <property type="project" value="InterPro"/>
</dbReference>
<organism evidence="2 3">
    <name type="scientific">Microlunatus soli</name>
    <dbReference type="NCBI Taxonomy" id="630515"/>
    <lineage>
        <taxon>Bacteria</taxon>
        <taxon>Bacillati</taxon>
        <taxon>Actinomycetota</taxon>
        <taxon>Actinomycetes</taxon>
        <taxon>Propionibacteriales</taxon>
        <taxon>Propionibacteriaceae</taxon>
        <taxon>Microlunatus</taxon>
    </lineage>
</organism>
<name>A0A1H1XYY8_9ACTN</name>
<proteinExistence type="predicted"/>
<dbReference type="AlphaFoldDB" id="A0A1H1XYY8"/>
<dbReference type="Proteomes" id="UP000199103">
    <property type="component" value="Chromosome I"/>
</dbReference>
<sequence>MINFRYHIVSLMAVFLALAVGITLGVTLVSGEANKGLAAQAEQDRRQVQLYRDQLSRQQKLDDYRDAYATAVGKQVTAGMLSGTPVAVIAMPNAPRATVRDIQQAVTDAGGTVASTTTINAEVFDTERNADVLDAVAPFSRFYQPDDSTQTKVGSVLGRALLGRNDEVADKTATDIGDALNGKVIKLDRSSEQTARLAIVVTAPTSDPPVGAQTLDRHLQLELAVAERAGGTVLAGPNSTGTEGTDVATARADADARTELSSVDVADLPSGVSTVVMAGREQLNGDQGHYGAANADAPAPELPLR</sequence>
<evidence type="ECO:0000313" key="3">
    <source>
        <dbReference type="Proteomes" id="UP000199103"/>
    </source>
</evidence>
<dbReference type="Pfam" id="PF11382">
    <property type="entry name" value="MctB"/>
    <property type="match status" value="1"/>
</dbReference>
<feature type="region of interest" description="Disordered" evidence="1">
    <location>
        <begin position="284"/>
        <end position="305"/>
    </location>
</feature>
<reference evidence="2 3" key="1">
    <citation type="submission" date="2016-10" db="EMBL/GenBank/DDBJ databases">
        <authorList>
            <person name="de Groot N.N."/>
        </authorList>
    </citation>
    <scope>NUCLEOTIDE SEQUENCE [LARGE SCALE GENOMIC DNA]</scope>
    <source>
        <strain evidence="2 3">DSM 21800</strain>
    </source>
</reference>
<dbReference type="STRING" id="630515.SAMN04489812_4312"/>
<protein>
    <submittedName>
        <fullName evidence="2">Copper transport outer membrane protein, MctB</fullName>
    </submittedName>
</protein>
<dbReference type="EMBL" id="LT629772">
    <property type="protein sequence ID" value="SDT14444.1"/>
    <property type="molecule type" value="Genomic_DNA"/>
</dbReference>
<gene>
    <name evidence="2" type="ORF">SAMN04489812_4312</name>
</gene>
<keyword evidence="3" id="KW-1185">Reference proteome</keyword>
<dbReference type="GO" id="GO:0016020">
    <property type="term" value="C:membrane"/>
    <property type="evidence" value="ECO:0007669"/>
    <property type="project" value="InterPro"/>
</dbReference>
<evidence type="ECO:0000256" key="1">
    <source>
        <dbReference type="SAM" id="MobiDB-lite"/>
    </source>
</evidence>
<accession>A0A1H1XYY8</accession>
<dbReference type="OrthoDB" id="4350157at2"/>
<evidence type="ECO:0000313" key="2">
    <source>
        <dbReference type="EMBL" id="SDT14444.1"/>
    </source>
</evidence>
<dbReference type="InterPro" id="IPR021522">
    <property type="entry name" value="MctB"/>
</dbReference>